<organism evidence="1 2">
    <name type="scientific">Symbiobacterium terraclitae</name>
    <dbReference type="NCBI Taxonomy" id="557451"/>
    <lineage>
        <taxon>Bacteria</taxon>
        <taxon>Bacillati</taxon>
        <taxon>Bacillota</taxon>
        <taxon>Clostridia</taxon>
        <taxon>Eubacteriales</taxon>
        <taxon>Symbiobacteriaceae</taxon>
        <taxon>Symbiobacterium</taxon>
    </lineage>
</organism>
<evidence type="ECO:0000313" key="2">
    <source>
        <dbReference type="Proteomes" id="UP001519289"/>
    </source>
</evidence>
<evidence type="ECO:0000313" key="1">
    <source>
        <dbReference type="EMBL" id="MBP2018556.1"/>
    </source>
</evidence>
<sequence length="59" mass="6250">MEGLAAAFGFNSRGSLGAALSDDCLSGDDFSRASGIPDHRIVCCLLRCLLQDAALRHVR</sequence>
<name>A0ABS4JUK2_9FIRM</name>
<gene>
    <name evidence="1" type="ORF">J2Z79_001971</name>
</gene>
<proteinExistence type="predicted"/>
<reference evidence="1 2" key="1">
    <citation type="submission" date="2021-03" db="EMBL/GenBank/DDBJ databases">
        <title>Genomic Encyclopedia of Type Strains, Phase IV (KMG-IV): sequencing the most valuable type-strain genomes for metagenomic binning, comparative biology and taxonomic classification.</title>
        <authorList>
            <person name="Goeker M."/>
        </authorList>
    </citation>
    <scope>NUCLEOTIDE SEQUENCE [LARGE SCALE GENOMIC DNA]</scope>
    <source>
        <strain evidence="1 2">DSM 27138</strain>
    </source>
</reference>
<keyword evidence="2" id="KW-1185">Reference proteome</keyword>
<comment type="caution">
    <text evidence="1">The sequence shown here is derived from an EMBL/GenBank/DDBJ whole genome shotgun (WGS) entry which is preliminary data.</text>
</comment>
<accession>A0ABS4JUK2</accession>
<dbReference type="EMBL" id="JAGGLG010000014">
    <property type="protein sequence ID" value="MBP2018556.1"/>
    <property type="molecule type" value="Genomic_DNA"/>
</dbReference>
<protein>
    <submittedName>
        <fullName evidence="1">Uncharacterized protein</fullName>
    </submittedName>
</protein>
<dbReference type="RefSeq" id="WP_209466683.1">
    <property type="nucleotide sequence ID" value="NZ_JAGGLG010000014.1"/>
</dbReference>
<dbReference type="Proteomes" id="UP001519289">
    <property type="component" value="Unassembled WGS sequence"/>
</dbReference>